<dbReference type="OrthoDB" id="9980814at2759"/>
<keyword evidence="2" id="KW-0378">Hydrolase</keyword>
<dbReference type="SUPFAM" id="SSF51556">
    <property type="entry name" value="Metallo-dependent hydrolases"/>
    <property type="match status" value="1"/>
</dbReference>
<dbReference type="InterPro" id="IPR001130">
    <property type="entry name" value="TatD-like"/>
</dbReference>
<keyword evidence="3" id="KW-1185">Reference proteome</keyword>
<dbReference type="Pfam" id="PF01026">
    <property type="entry name" value="TatD_DNase"/>
    <property type="match status" value="1"/>
</dbReference>
<accession>A0A8S3QTS3</accession>
<comment type="caution">
    <text evidence="2">The sequence shown here is derived from an EMBL/GenBank/DDBJ whole genome shotgun (WGS) entry which is preliminary data.</text>
</comment>
<evidence type="ECO:0000256" key="1">
    <source>
        <dbReference type="ARBA" id="ARBA00009275"/>
    </source>
</evidence>
<dbReference type="Proteomes" id="UP000683360">
    <property type="component" value="Unassembled WGS sequence"/>
</dbReference>
<dbReference type="PANTHER" id="PTHR46363:SF1">
    <property type="entry name" value="DEOXYRIBONUCLEASE TATDN2-RELATED"/>
    <property type="match status" value="1"/>
</dbReference>
<gene>
    <name evidence="2" type="ORF">MEDL_14974</name>
</gene>
<protein>
    <submittedName>
        <fullName evidence="2">TatD</fullName>
        <ecNumber evidence="2">3.1.21.-</ecNumber>
    </submittedName>
</protein>
<dbReference type="InterPro" id="IPR032466">
    <property type="entry name" value="Metal_Hydrolase"/>
</dbReference>
<comment type="similarity">
    <text evidence="1">Belongs to the metallo-dependent hydrolases superfamily. TatD-type hydrolase family.</text>
</comment>
<dbReference type="EMBL" id="CAJPWZ010000742">
    <property type="protein sequence ID" value="CAG2200317.1"/>
    <property type="molecule type" value="Genomic_DNA"/>
</dbReference>
<dbReference type="Gene3D" id="3.20.20.140">
    <property type="entry name" value="Metal-dependent hydrolases"/>
    <property type="match status" value="1"/>
</dbReference>
<dbReference type="AlphaFoldDB" id="A0A8S3QTS3"/>
<dbReference type="EC" id="3.1.21.-" evidence="2"/>
<dbReference type="PANTHER" id="PTHR46363">
    <property type="entry name" value="DEOXYRIBONUCLEASE TATDN2-RELATED"/>
    <property type="match status" value="1"/>
</dbReference>
<sequence length="418" mass="48800">MEEEELDYEPEVEEVGLLKEQRIKGSSNNKKKGQGHAVYVLGEQTHGYKEELLVDWVELMNGLLIELCRQFKVSTLDKLVTFAREMSTLKQCDKASFHQTDLPFLLNFNRINHFHSSSAYTVFPPTYIHSILHWKVLALLIKSSEDSENLLSYNCKLSLCKITSHPIHTVIDTHFHWDKFFLQARFSGLPSYIWEEQDNEKFQIRKLISNFVFPSRWTACLDGDLLKEDKRILHTIGIHPKVAGNQVGRHFNELKRRIPGEKDMREQVKVLRVQLELARDCKLPVVIHCRGKNITARCLDIMSEILDRDHGVHWHCFSQDKRTYENIKRCFPNTKFGISPLLLMEDTYPQLRSQVCEMSLEDIILESDAPYLHPKNYEDSSPVLIRSIIQKLSIMFNIPGREIADITTRNAQQLYKFE</sequence>
<evidence type="ECO:0000313" key="3">
    <source>
        <dbReference type="Proteomes" id="UP000683360"/>
    </source>
</evidence>
<evidence type="ECO:0000313" key="2">
    <source>
        <dbReference type="EMBL" id="CAG2200317.1"/>
    </source>
</evidence>
<reference evidence="2" key="1">
    <citation type="submission" date="2021-03" db="EMBL/GenBank/DDBJ databases">
        <authorList>
            <person name="Bekaert M."/>
        </authorList>
    </citation>
    <scope>NUCLEOTIDE SEQUENCE</scope>
</reference>
<proteinExistence type="inferred from homology"/>
<organism evidence="2 3">
    <name type="scientific">Mytilus edulis</name>
    <name type="common">Blue mussel</name>
    <dbReference type="NCBI Taxonomy" id="6550"/>
    <lineage>
        <taxon>Eukaryota</taxon>
        <taxon>Metazoa</taxon>
        <taxon>Spiralia</taxon>
        <taxon>Lophotrochozoa</taxon>
        <taxon>Mollusca</taxon>
        <taxon>Bivalvia</taxon>
        <taxon>Autobranchia</taxon>
        <taxon>Pteriomorphia</taxon>
        <taxon>Mytilida</taxon>
        <taxon>Mytiloidea</taxon>
        <taxon>Mytilidae</taxon>
        <taxon>Mytilinae</taxon>
        <taxon>Mytilus</taxon>
    </lineage>
</organism>
<dbReference type="GO" id="GO:0016788">
    <property type="term" value="F:hydrolase activity, acting on ester bonds"/>
    <property type="evidence" value="ECO:0007669"/>
    <property type="project" value="InterPro"/>
</dbReference>
<name>A0A8S3QTS3_MYTED</name>